<dbReference type="PROSITE" id="PS50097">
    <property type="entry name" value="BTB"/>
    <property type="match status" value="1"/>
</dbReference>
<dbReference type="InterPro" id="IPR011333">
    <property type="entry name" value="SKP1/BTB/POZ_sf"/>
</dbReference>
<dbReference type="WBParaSite" id="Pan_g8092.t1">
    <property type="protein sequence ID" value="Pan_g8092.t1"/>
    <property type="gene ID" value="Pan_g8092"/>
</dbReference>
<keyword evidence="2" id="KW-1185">Reference proteome</keyword>
<dbReference type="CDD" id="cd14733">
    <property type="entry name" value="BACK"/>
    <property type="match status" value="1"/>
</dbReference>
<dbReference type="Gene3D" id="3.30.710.10">
    <property type="entry name" value="Potassium Channel Kv1.1, Chain A"/>
    <property type="match status" value="1"/>
</dbReference>
<feature type="domain" description="BTB" evidence="1">
    <location>
        <begin position="140"/>
        <end position="207"/>
    </location>
</feature>
<evidence type="ECO:0000259" key="1">
    <source>
        <dbReference type="PROSITE" id="PS50097"/>
    </source>
</evidence>
<protein>
    <submittedName>
        <fullName evidence="3">BTB domain-containing protein</fullName>
    </submittedName>
</protein>
<sequence length="311" mass="34455">MAQLSIDVANVSVDFDDERVLFGSVTRDVPDAPGLKWSLYAYPRGVIDDMDLDVYISVVGGRATVIGQIQIVDYRVDEKMTKNFKFDFVNDQKQGFVALMPSGCESVFDVTCIATFLIQPAVVAPLKVHEMIDSANPNCFDATIKVGKSEIKVNRGFMSLASPVFCAMFGSDTKESQTGIVNIVDFTHETVKNALDYCYGRNVEHIPMVAIIDMLRFYDKYDIQAAIKKLEAWLKDNLTVETFVPIAAYAFTHSLEPLQADCGQMFHKHVDELSHLPEFIELDPAVVSAIFKAGAAAGKAEEANKIDDKDD</sequence>
<proteinExistence type="predicted"/>
<reference evidence="2" key="1">
    <citation type="journal article" date="2013" name="Genetics">
        <title>The draft genome and transcriptome of Panagrellus redivivus are shaped by the harsh demands of a free-living lifestyle.</title>
        <authorList>
            <person name="Srinivasan J."/>
            <person name="Dillman A.R."/>
            <person name="Macchietto M.G."/>
            <person name="Heikkinen L."/>
            <person name="Lakso M."/>
            <person name="Fracchia K.M."/>
            <person name="Antoshechkin I."/>
            <person name="Mortazavi A."/>
            <person name="Wong G."/>
            <person name="Sternberg P.W."/>
        </authorList>
    </citation>
    <scope>NUCLEOTIDE SEQUENCE [LARGE SCALE GENOMIC DNA]</scope>
    <source>
        <strain evidence="2">MT8872</strain>
    </source>
</reference>
<name>A0A7E4WA36_PANRE</name>
<dbReference type="Pfam" id="PF00651">
    <property type="entry name" value="BTB"/>
    <property type="match status" value="1"/>
</dbReference>
<dbReference type="SMART" id="SM00225">
    <property type="entry name" value="BTB"/>
    <property type="match status" value="1"/>
</dbReference>
<evidence type="ECO:0000313" key="3">
    <source>
        <dbReference type="WBParaSite" id="Pan_g8092.t1"/>
    </source>
</evidence>
<reference evidence="3" key="2">
    <citation type="submission" date="2020-10" db="UniProtKB">
        <authorList>
            <consortium name="WormBaseParasite"/>
        </authorList>
    </citation>
    <scope>IDENTIFICATION</scope>
</reference>
<dbReference type="CDD" id="cd18186">
    <property type="entry name" value="BTB_POZ_ZBTB_KLHL-like"/>
    <property type="match status" value="1"/>
</dbReference>
<dbReference type="PANTHER" id="PTHR24413">
    <property type="entry name" value="SPECKLE-TYPE POZ PROTEIN"/>
    <property type="match status" value="1"/>
</dbReference>
<organism evidence="2 3">
    <name type="scientific">Panagrellus redivivus</name>
    <name type="common">Microworm</name>
    <dbReference type="NCBI Taxonomy" id="6233"/>
    <lineage>
        <taxon>Eukaryota</taxon>
        <taxon>Metazoa</taxon>
        <taxon>Ecdysozoa</taxon>
        <taxon>Nematoda</taxon>
        <taxon>Chromadorea</taxon>
        <taxon>Rhabditida</taxon>
        <taxon>Tylenchina</taxon>
        <taxon>Panagrolaimomorpha</taxon>
        <taxon>Panagrolaimoidea</taxon>
        <taxon>Panagrolaimidae</taxon>
        <taxon>Panagrellus</taxon>
    </lineage>
</organism>
<dbReference type="SUPFAM" id="SSF54695">
    <property type="entry name" value="POZ domain"/>
    <property type="match status" value="1"/>
</dbReference>
<dbReference type="AlphaFoldDB" id="A0A7E4WA36"/>
<dbReference type="Proteomes" id="UP000492821">
    <property type="component" value="Unassembled WGS sequence"/>
</dbReference>
<evidence type="ECO:0000313" key="2">
    <source>
        <dbReference type="Proteomes" id="UP000492821"/>
    </source>
</evidence>
<dbReference type="InterPro" id="IPR000210">
    <property type="entry name" value="BTB/POZ_dom"/>
</dbReference>
<accession>A0A7E4WA36</accession>